<feature type="domain" description="Exocyst complex subunit EXOC6/Sec15 C-terminal" evidence="6">
    <location>
        <begin position="414"/>
        <end position="780"/>
    </location>
</feature>
<dbReference type="Pfam" id="PF04091">
    <property type="entry name" value="Sec15_C"/>
    <property type="match status" value="1"/>
</dbReference>
<dbReference type="Gene3D" id="1.10.357.30">
    <property type="entry name" value="Exocyst complex subunit Sec15 C-terminal domain, N-terminal subdomain"/>
    <property type="match status" value="1"/>
</dbReference>
<dbReference type="PANTHER" id="PTHR12702">
    <property type="entry name" value="SEC15"/>
    <property type="match status" value="1"/>
</dbReference>
<protein>
    <submittedName>
        <fullName evidence="8">Exocyst complex component SEC15A</fullName>
    </submittedName>
</protein>
<evidence type="ECO:0000256" key="4">
    <source>
        <dbReference type="ARBA" id="ARBA00023054"/>
    </source>
</evidence>
<dbReference type="Pfam" id="PF20651">
    <property type="entry name" value="EXOC6_Sec15_N"/>
    <property type="match status" value="1"/>
</dbReference>
<feature type="compositionally biased region" description="Low complexity" evidence="5">
    <location>
        <begin position="45"/>
        <end position="58"/>
    </location>
</feature>
<dbReference type="InterPro" id="IPR042045">
    <property type="entry name" value="EXOC6/Sec15_C_dom1"/>
</dbReference>
<dbReference type="InterPro" id="IPR007225">
    <property type="entry name" value="EXOC6/Sec15"/>
</dbReference>
<dbReference type="STRING" id="3076.A0A2P6TVJ3"/>
<accession>A0A2P6TVJ3</accession>
<evidence type="ECO:0000259" key="7">
    <source>
        <dbReference type="Pfam" id="PF20651"/>
    </source>
</evidence>
<dbReference type="OrthoDB" id="10267033at2759"/>
<evidence type="ECO:0000313" key="8">
    <source>
        <dbReference type="EMBL" id="PRW58081.1"/>
    </source>
</evidence>
<sequence>MASPLEQLRELVETSIESDDVGPLVKAVFEVQPPGEAMPPPLRGAGATSESAATTSLADGQLPAGTSPLDAVLEMLGEVAEEKEAEIAQICRANATEISGAMHELGALQRHTASLRQQLLSNNGELQAAGAAFAARVEEVQEVTALQQGVADARKAVGAALAVLRLCARAAQLIDSKQLFKAYKTLETIQRDHGPLLRGGYSAEARPLLPSNAATAGGSAAPQAGGAAAAASTSRAAAAAAGEARTPVNPAVARMQQGRQVQRADTFQVTGDLLDGVDMAPLHRCLHIHACLGRLPQFADYYAENRRQQLAADLALHGSGDFLEHYQAYLTQLVGFFLVEDAVQRQAGSGGEQGLDVVAQVDAAWDAAVVALKRVLEPAFSGATAAAQMLTVKDFLLLSCLALDHCGYQTVAIREMLVASRPKYFQLLGDATQAAVKAVVGKDGLSPVEVRGAAEVEQLFRQLALPVTFRAEDAGNKRPPFRAPFSSMVPELVRIVRGHVVDSVAYLKGLLTAGEVASAARQAPDRQLTRILTDTLQQRVDAAAGDRELPATTALQLVANIAALIHAMAPLEEFALAQARGDTAEIVAAAAAAAAEQAAQRSRSPSPGRRSRSRSPGKGDHLLVIAAKAAPLLAASAQLDWAPSDQARSTAYSPHVDEMIMYLKESASLVTRMAPGPSVARMLRSLLRYLGDAFMLQLLSDAIPEFNIFGLQRLFNDLGGISRAAGSVGVPGLADELAEPLLFCEMMVFGSLEELLRPELRTSPKYACLDLGRVARVLDKYAELDKASGYRGMHKSKQAERFISRKTVDKVLKELRELAKALALLGTSEPICWVDALDGAEEVDAVCPGGTYKDDNNPYCYEACSVFDNSPLQGVKYINSTQNDDHCFPQCPPNLTKLKGTTSAITCFNCPAGYAPVANKGCYTKCGVANTTMAGYPEAVNWPKNPVCAQSCAVLYPKTFSKPATDDPNKCTDGNGNYKTRLTRARTLIAPSKTVKLPVVAKSEVDMGCPTGSDPYSLWWDDTPPDEPHQGCYTCPPGQITAIYKTEWVYCMPAGCPDNKAYTRSGHFCWSNALASVFGGLTEEDTVAFLNMFDCLPKCFELPPDPPASKKGATAKAMVAMGAARPRPTLTSKDGPPGKP</sequence>
<dbReference type="InterPro" id="IPR048359">
    <property type="entry name" value="EXOC6_Sec15_N"/>
</dbReference>
<dbReference type="PANTHER" id="PTHR12702:SF0">
    <property type="entry name" value="EXOCYST COMPLEX COMPONENT 6"/>
    <property type="match status" value="1"/>
</dbReference>
<keyword evidence="4" id="KW-0175">Coiled coil</keyword>
<dbReference type="GO" id="GO:0006886">
    <property type="term" value="P:intracellular protein transport"/>
    <property type="evidence" value="ECO:0007669"/>
    <property type="project" value="InterPro"/>
</dbReference>
<dbReference type="InterPro" id="IPR042044">
    <property type="entry name" value="EXOC6PINT-1/Sec15/Tip20_C_dom2"/>
</dbReference>
<feature type="region of interest" description="Disordered" evidence="5">
    <location>
        <begin position="33"/>
        <end position="64"/>
    </location>
</feature>
<comment type="caution">
    <text evidence="8">The sequence shown here is derived from an EMBL/GenBank/DDBJ whole genome shotgun (WGS) entry which is preliminary data.</text>
</comment>
<dbReference type="AlphaFoldDB" id="A0A2P6TVJ3"/>
<dbReference type="GO" id="GO:0000145">
    <property type="term" value="C:exocyst"/>
    <property type="evidence" value="ECO:0007669"/>
    <property type="project" value="TreeGrafter"/>
</dbReference>
<keyword evidence="9" id="KW-1185">Reference proteome</keyword>
<feature type="domain" description="Exocyst complex component EXOC6/Sec15 N-terminal" evidence="7">
    <location>
        <begin position="76"/>
        <end position="193"/>
    </location>
</feature>
<evidence type="ECO:0000256" key="2">
    <source>
        <dbReference type="ARBA" id="ARBA00022448"/>
    </source>
</evidence>
<dbReference type="InterPro" id="IPR046361">
    <property type="entry name" value="EXOC6/Sec15_C"/>
</dbReference>
<evidence type="ECO:0000256" key="3">
    <source>
        <dbReference type="ARBA" id="ARBA00022483"/>
    </source>
</evidence>
<keyword evidence="3" id="KW-0268">Exocytosis</keyword>
<dbReference type="EMBL" id="LHPG02000005">
    <property type="protein sequence ID" value="PRW58081.1"/>
    <property type="molecule type" value="Genomic_DNA"/>
</dbReference>
<evidence type="ECO:0000259" key="6">
    <source>
        <dbReference type="Pfam" id="PF04091"/>
    </source>
</evidence>
<dbReference type="GO" id="GO:0090522">
    <property type="term" value="P:vesicle tethering involved in exocytosis"/>
    <property type="evidence" value="ECO:0007669"/>
    <property type="project" value="InterPro"/>
</dbReference>
<comment type="similarity">
    <text evidence="1">Belongs to the SEC15 family.</text>
</comment>
<dbReference type="Gene3D" id="1.20.58.670">
    <property type="entry name" value="Dsl1p vesicle tethering complex, Tip20p subunit, domain D"/>
    <property type="match status" value="1"/>
</dbReference>
<evidence type="ECO:0000256" key="5">
    <source>
        <dbReference type="SAM" id="MobiDB-lite"/>
    </source>
</evidence>
<feature type="compositionally biased region" description="Low complexity" evidence="5">
    <location>
        <begin position="597"/>
        <end position="608"/>
    </location>
</feature>
<feature type="region of interest" description="Disordered" evidence="5">
    <location>
        <begin position="597"/>
        <end position="618"/>
    </location>
</feature>
<name>A0A2P6TVJ3_CHLSO</name>
<proteinExistence type="inferred from homology"/>
<dbReference type="Proteomes" id="UP000239899">
    <property type="component" value="Unassembled WGS sequence"/>
</dbReference>
<dbReference type="GO" id="GO:0006893">
    <property type="term" value="P:Golgi to plasma membrane transport"/>
    <property type="evidence" value="ECO:0007669"/>
    <property type="project" value="TreeGrafter"/>
</dbReference>
<evidence type="ECO:0000256" key="1">
    <source>
        <dbReference type="ARBA" id="ARBA00007944"/>
    </source>
</evidence>
<gene>
    <name evidence="8" type="ORF">C2E21_2846</name>
</gene>
<dbReference type="GO" id="GO:0016020">
    <property type="term" value="C:membrane"/>
    <property type="evidence" value="ECO:0007669"/>
    <property type="project" value="TreeGrafter"/>
</dbReference>
<evidence type="ECO:0000313" key="9">
    <source>
        <dbReference type="Proteomes" id="UP000239899"/>
    </source>
</evidence>
<organism evidence="8 9">
    <name type="scientific">Chlorella sorokiniana</name>
    <name type="common">Freshwater green alga</name>
    <dbReference type="NCBI Taxonomy" id="3076"/>
    <lineage>
        <taxon>Eukaryota</taxon>
        <taxon>Viridiplantae</taxon>
        <taxon>Chlorophyta</taxon>
        <taxon>core chlorophytes</taxon>
        <taxon>Trebouxiophyceae</taxon>
        <taxon>Chlorellales</taxon>
        <taxon>Chlorellaceae</taxon>
        <taxon>Chlorella clade</taxon>
        <taxon>Chlorella</taxon>
    </lineage>
</organism>
<keyword evidence="2" id="KW-0813">Transport</keyword>
<reference evidence="8 9" key="1">
    <citation type="journal article" date="2018" name="Plant J.">
        <title>Genome sequences of Chlorella sorokiniana UTEX 1602 and Micractinium conductrix SAG 241.80: implications to maltose excretion by a green alga.</title>
        <authorList>
            <person name="Arriola M.B."/>
            <person name="Velmurugan N."/>
            <person name="Zhang Y."/>
            <person name="Plunkett M.H."/>
            <person name="Hondzo H."/>
            <person name="Barney B.M."/>
        </authorList>
    </citation>
    <scope>NUCLEOTIDE SEQUENCE [LARGE SCALE GENOMIC DNA]</scope>
    <source>
        <strain evidence="9">UTEX 1602</strain>
    </source>
</reference>